<comment type="caution">
    <text evidence="1">The sequence shown here is derived from an EMBL/GenBank/DDBJ whole genome shotgun (WGS) entry which is preliminary data.</text>
</comment>
<sequence length="85" mass="9674">MNNILDSYNLNRSVIQDQEMLTGGVFASGDYLKVQENINKLKFASLAVMVLESDIISEKDKKMIVKLLILGEYNMAMKIIENYVL</sequence>
<organism evidence="1 2">
    <name type="scientific">Rhodocytophaga aerolata</name>
    <dbReference type="NCBI Taxonomy" id="455078"/>
    <lineage>
        <taxon>Bacteria</taxon>
        <taxon>Pseudomonadati</taxon>
        <taxon>Bacteroidota</taxon>
        <taxon>Cytophagia</taxon>
        <taxon>Cytophagales</taxon>
        <taxon>Rhodocytophagaceae</taxon>
        <taxon>Rhodocytophaga</taxon>
    </lineage>
</organism>
<dbReference type="EMBL" id="JAUKPO010000001">
    <property type="protein sequence ID" value="MDO1445263.1"/>
    <property type="molecule type" value="Genomic_DNA"/>
</dbReference>
<keyword evidence="2" id="KW-1185">Reference proteome</keyword>
<dbReference type="RefSeq" id="WP_302036053.1">
    <property type="nucleotide sequence ID" value="NZ_JAUKPO010000001.1"/>
</dbReference>
<accession>A0ABT8QZJ7</accession>
<proteinExistence type="predicted"/>
<name>A0ABT8QZJ7_9BACT</name>
<evidence type="ECO:0000313" key="2">
    <source>
        <dbReference type="Proteomes" id="UP001168528"/>
    </source>
</evidence>
<dbReference type="Proteomes" id="UP001168528">
    <property type="component" value="Unassembled WGS sequence"/>
</dbReference>
<reference evidence="1" key="1">
    <citation type="submission" date="2023-07" db="EMBL/GenBank/DDBJ databases">
        <title>The genome sequence of Rhodocytophaga aerolata KACC 12507.</title>
        <authorList>
            <person name="Zhang X."/>
        </authorList>
    </citation>
    <scope>NUCLEOTIDE SEQUENCE</scope>
    <source>
        <strain evidence="1">KACC 12507</strain>
    </source>
</reference>
<gene>
    <name evidence="1" type="ORF">Q0590_03325</name>
</gene>
<protein>
    <submittedName>
        <fullName evidence="1">Uncharacterized protein</fullName>
    </submittedName>
</protein>
<evidence type="ECO:0000313" key="1">
    <source>
        <dbReference type="EMBL" id="MDO1445263.1"/>
    </source>
</evidence>